<evidence type="ECO:0000256" key="1">
    <source>
        <dbReference type="ARBA" id="ARBA00022801"/>
    </source>
</evidence>
<protein>
    <submittedName>
        <fullName evidence="3">ADP-ribose pyrophosphatase</fullName>
    </submittedName>
</protein>
<proteinExistence type="predicted"/>
<dbReference type="Gene3D" id="3.90.79.10">
    <property type="entry name" value="Nucleoside Triphosphate Pyrophosphohydrolase"/>
    <property type="match status" value="1"/>
</dbReference>
<dbReference type="PROSITE" id="PS51462">
    <property type="entry name" value="NUDIX"/>
    <property type="match status" value="1"/>
</dbReference>
<dbReference type="PANTHER" id="PTHR43736:SF1">
    <property type="entry name" value="DIHYDRONEOPTERIN TRIPHOSPHATE DIPHOSPHATASE"/>
    <property type="match status" value="1"/>
</dbReference>
<organism evidence="3 4">
    <name type="scientific">Methylocaldum marinum</name>
    <dbReference type="NCBI Taxonomy" id="1432792"/>
    <lineage>
        <taxon>Bacteria</taxon>
        <taxon>Pseudomonadati</taxon>
        <taxon>Pseudomonadota</taxon>
        <taxon>Gammaproteobacteria</taxon>
        <taxon>Methylococcales</taxon>
        <taxon>Methylococcaceae</taxon>
        <taxon>Methylocaldum</taxon>
    </lineage>
</organism>
<gene>
    <name evidence="3" type="ORF">sS8_2281</name>
</gene>
<dbReference type="AlphaFoldDB" id="A0A250KRC9"/>
<reference evidence="3 4" key="1">
    <citation type="submission" date="2016-12" db="EMBL/GenBank/DDBJ databases">
        <title>Genome sequencing of Methylocaldum marinum.</title>
        <authorList>
            <person name="Takeuchi M."/>
            <person name="Kamagata Y."/>
            <person name="Hiraoka S."/>
            <person name="Oshima K."/>
            <person name="Hattori M."/>
            <person name="Iwasaki W."/>
        </authorList>
    </citation>
    <scope>NUCLEOTIDE SEQUENCE [LARGE SCALE GENOMIC DNA]</scope>
    <source>
        <strain evidence="3 4">S8</strain>
    </source>
</reference>
<feature type="domain" description="Nudix hydrolase" evidence="2">
    <location>
        <begin position="1"/>
        <end position="114"/>
    </location>
</feature>
<dbReference type="PANTHER" id="PTHR43736">
    <property type="entry name" value="ADP-RIBOSE PYROPHOSPHATASE"/>
    <property type="match status" value="1"/>
</dbReference>
<sequence length="138" mass="15199">MLLIRRGKQPALGLWSLPGGKQEPGETLVQSCRREIMEETGVEIELGPVIAVVERMFGEYHYVIVDFVAILKDPDSPAPSPATDVSDARWVTLADLTQYPLVEGLERVIRIARESLRAGFTIGLIDADGNGRDFLPIP</sequence>
<keyword evidence="4" id="KW-1185">Reference proteome</keyword>
<dbReference type="InterPro" id="IPR015797">
    <property type="entry name" value="NUDIX_hydrolase-like_dom_sf"/>
</dbReference>
<evidence type="ECO:0000313" key="3">
    <source>
        <dbReference type="EMBL" id="BBA34233.1"/>
    </source>
</evidence>
<dbReference type="InterPro" id="IPR000086">
    <property type="entry name" value="NUDIX_hydrolase_dom"/>
</dbReference>
<dbReference type="GO" id="GO:0016787">
    <property type="term" value="F:hydrolase activity"/>
    <property type="evidence" value="ECO:0007669"/>
    <property type="project" value="UniProtKB-KW"/>
</dbReference>
<dbReference type="EMBL" id="AP017928">
    <property type="protein sequence ID" value="BBA34233.1"/>
    <property type="molecule type" value="Genomic_DNA"/>
</dbReference>
<evidence type="ECO:0000313" key="4">
    <source>
        <dbReference type="Proteomes" id="UP000266313"/>
    </source>
</evidence>
<accession>A0A250KRC9</accession>
<dbReference type="Proteomes" id="UP000266313">
    <property type="component" value="Chromosome"/>
</dbReference>
<evidence type="ECO:0000259" key="2">
    <source>
        <dbReference type="PROSITE" id="PS51462"/>
    </source>
</evidence>
<dbReference type="Pfam" id="PF00293">
    <property type="entry name" value="NUDIX"/>
    <property type="match status" value="1"/>
</dbReference>
<dbReference type="InterPro" id="IPR020476">
    <property type="entry name" value="Nudix_hydrolase"/>
</dbReference>
<dbReference type="PRINTS" id="PR00502">
    <property type="entry name" value="NUDIXFAMILY"/>
</dbReference>
<name>A0A250KRC9_9GAMM</name>
<keyword evidence="1" id="KW-0378">Hydrolase</keyword>
<dbReference type="CDD" id="cd04673">
    <property type="entry name" value="NUDIX_ADPRase"/>
    <property type="match status" value="1"/>
</dbReference>
<dbReference type="KEGG" id="mmai:sS8_2281"/>
<dbReference type="SUPFAM" id="SSF55811">
    <property type="entry name" value="Nudix"/>
    <property type="match status" value="1"/>
</dbReference>